<dbReference type="OrthoDB" id="679719at2"/>
<dbReference type="STRING" id="700598.Niako_2511"/>
<dbReference type="KEGG" id="nko:Niako_2511"/>
<dbReference type="Proteomes" id="UP000005438">
    <property type="component" value="Chromosome"/>
</dbReference>
<evidence type="ECO:0000256" key="1">
    <source>
        <dbReference type="SAM" id="Phobius"/>
    </source>
</evidence>
<protein>
    <submittedName>
        <fullName evidence="2">Uncharacterized protein</fullName>
    </submittedName>
</protein>
<gene>
    <name evidence="2" type="ordered locus">Niako_2511</name>
</gene>
<dbReference type="AlphaFoldDB" id="G8TPL8"/>
<organism evidence="2 3">
    <name type="scientific">Niastella koreensis (strain DSM 17620 / KACC 11465 / NBRC 106392 / GR20-10)</name>
    <dbReference type="NCBI Taxonomy" id="700598"/>
    <lineage>
        <taxon>Bacteria</taxon>
        <taxon>Pseudomonadati</taxon>
        <taxon>Bacteroidota</taxon>
        <taxon>Chitinophagia</taxon>
        <taxon>Chitinophagales</taxon>
        <taxon>Chitinophagaceae</taxon>
        <taxon>Niastella</taxon>
    </lineage>
</organism>
<keyword evidence="1" id="KW-1133">Transmembrane helix</keyword>
<accession>G8TPL8</accession>
<keyword evidence="1" id="KW-0812">Transmembrane</keyword>
<evidence type="ECO:0000313" key="3">
    <source>
        <dbReference type="Proteomes" id="UP000005438"/>
    </source>
</evidence>
<dbReference type="EMBL" id="CP003178">
    <property type="protein sequence ID" value="AEV98851.1"/>
    <property type="molecule type" value="Genomic_DNA"/>
</dbReference>
<sequence>MANKSVYWIPVIGAFISLANYDKENGLSEGWSYYQALMIIATIWIISLVVFYK</sequence>
<reference evidence="2 3" key="1">
    <citation type="submission" date="2011-12" db="EMBL/GenBank/DDBJ databases">
        <title>The complete genome of Niastella koreensis GR20-10.</title>
        <authorList>
            <consortium name="US DOE Joint Genome Institute (JGI-PGF)"/>
            <person name="Lucas S."/>
            <person name="Han J."/>
            <person name="Lapidus A."/>
            <person name="Bruce D."/>
            <person name="Goodwin L."/>
            <person name="Pitluck S."/>
            <person name="Peters L."/>
            <person name="Kyrpides N."/>
            <person name="Mavromatis K."/>
            <person name="Ivanova N."/>
            <person name="Mikhailova N."/>
            <person name="Davenport K."/>
            <person name="Saunders E."/>
            <person name="Detter J.C."/>
            <person name="Tapia R."/>
            <person name="Han C."/>
            <person name="Land M."/>
            <person name="Hauser L."/>
            <person name="Markowitz V."/>
            <person name="Cheng J.-F."/>
            <person name="Hugenholtz P."/>
            <person name="Woyke T."/>
            <person name="Wu D."/>
            <person name="Tindall B."/>
            <person name="Pomrenke H."/>
            <person name="Brambilla E."/>
            <person name="Klenk H.-P."/>
            <person name="Eisen J.A."/>
        </authorList>
    </citation>
    <scope>NUCLEOTIDE SEQUENCE [LARGE SCALE GENOMIC DNA]</scope>
    <source>
        <strain evidence="3">DSM 17620 / KACC 11465 / NBRC 106392 / GR20-10</strain>
    </source>
</reference>
<keyword evidence="1" id="KW-0472">Membrane</keyword>
<dbReference type="RefSeq" id="WP_014218765.1">
    <property type="nucleotide sequence ID" value="NC_016609.1"/>
</dbReference>
<feature type="transmembrane region" description="Helical" evidence="1">
    <location>
        <begin position="33"/>
        <end position="52"/>
    </location>
</feature>
<evidence type="ECO:0000313" key="2">
    <source>
        <dbReference type="EMBL" id="AEV98851.1"/>
    </source>
</evidence>
<name>G8TPL8_NIAKG</name>
<dbReference type="HOGENOM" id="CLU_3063925_0_0_10"/>
<proteinExistence type="predicted"/>